<sequence length="99" mass="10378">MSCLGIQGPGNDSRCNSSSTRAGVLVAIIGHGPIWLSLEGVTQPTITVWERNLPIFQGSLACGGVSVRIPLQIFMNVSQETDTVPAQASPSASDELLNL</sequence>
<reference evidence="1 2" key="1">
    <citation type="journal article" date="2019" name="Sci. Rep.">
        <title>Orb-weaving spider Araneus ventricosus genome elucidates the spidroin gene catalogue.</title>
        <authorList>
            <person name="Kono N."/>
            <person name="Nakamura H."/>
            <person name="Ohtoshi R."/>
            <person name="Moran D.A.P."/>
            <person name="Shinohara A."/>
            <person name="Yoshida Y."/>
            <person name="Fujiwara M."/>
            <person name="Mori M."/>
            <person name="Tomita M."/>
            <person name="Arakawa K."/>
        </authorList>
    </citation>
    <scope>NUCLEOTIDE SEQUENCE [LARGE SCALE GENOMIC DNA]</scope>
</reference>
<dbReference type="AlphaFoldDB" id="A0A4Y2M551"/>
<protein>
    <submittedName>
        <fullName evidence="1">Uncharacterized protein</fullName>
    </submittedName>
</protein>
<proteinExistence type="predicted"/>
<evidence type="ECO:0000313" key="1">
    <source>
        <dbReference type="EMBL" id="GBN22215.1"/>
    </source>
</evidence>
<dbReference type="Proteomes" id="UP000499080">
    <property type="component" value="Unassembled WGS sequence"/>
</dbReference>
<comment type="caution">
    <text evidence="1">The sequence shown here is derived from an EMBL/GenBank/DDBJ whole genome shotgun (WGS) entry which is preliminary data.</text>
</comment>
<keyword evidence="2" id="KW-1185">Reference proteome</keyword>
<dbReference type="EMBL" id="BGPR01006835">
    <property type="protein sequence ID" value="GBN22215.1"/>
    <property type="molecule type" value="Genomic_DNA"/>
</dbReference>
<gene>
    <name evidence="1" type="ORF">AVEN_258246_1</name>
</gene>
<name>A0A4Y2M551_ARAVE</name>
<evidence type="ECO:0000313" key="2">
    <source>
        <dbReference type="Proteomes" id="UP000499080"/>
    </source>
</evidence>
<organism evidence="1 2">
    <name type="scientific">Araneus ventricosus</name>
    <name type="common">Orbweaver spider</name>
    <name type="synonym">Epeira ventricosa</name>
    <dbReference type="NCBI Taxonomy" id="182803"/>
    <lineage>
        <taxon>Eukaryota</taxon>
        <taxon>Metazoa</taxon>
        <taxon>Ecdysozoa</taxon>
        <taxon>Arthropoda</taxon>
        <taxon>Chelicerata</taxon>
        <taxon>Arachnida</taxon>
        <taxon>Araneae</taxon>
        <taxon>Araneomorphae</taxon>
        <taxon>Entelegynae</taxon>
        <taxon>Araneoidea</taxon>
        <taxon>Araneidae</taxon>
        <taxon>Araneus</taxon>
    </lineage>
</organism>
<accession>A0A4Y2M551</accession>